<organism evidence="2">
    <name type="scientific">Salvia splendens</name>
    <name type="common">Scarlet sage</name>
    <dbReference type="NCBI Taxonomy" id="180675"/>
    <lineage>
        <taxon>Eukaryota</taxon>
        <taxon>Viridiplantae</taxon>
        <taxon>Streptophyta</taxon>
        <taxon>Embryophyta</taxon>
        <taxon>Tracheophyta</taxon>
        <taxon>Spermatophyta</taxon>
        <taxon>Magnoliopsida</taxon>
        <taxon>eudicotyledons</taxon>
        <taxon>Gunneridae</taxon>
        <taxon>Pentapetalae</taxon>
        <taxon>asterids</taxon>
        <taxon>lamiids</taxon>
        <taxon>Lamiales</taxon>
        <taxon>Lamiaceae</taxon>
        <taxon>Nepetoideae</taxon>
        <taxon>Mentheae</taxon>
        <taxon>Salviinae</taxon>
        <taxon>Salvia</taxon>
        <taxon>Salvia subgen. Calosphace</taxon>
        <taxon>core Calosphace</taxon>
    </lineage>
</organism>
<evidence type="ECO:0000313" key="2">
    <source>
        <dbReference type="EMBL" id="KAG6421350.1"/>
    </source>
</evidence>
<feature type="compositionally biased region" description="Low complexity" evidence="1">
    <location>
        <begin position="43"/>
        <end position="54"/>
    </location>
</feature>
<dbReference type="EMBL" id="PNBA02000006">
    <property type="protein sequence ID" value="KAG6421350.1"/>
    <property type="molecule type" value="Genomic_DNA"/>
</dbReference>
<feature type="compositionally biased region" description="Basic and acidic residues" evidence="1">
    <location>
        <begin position="59"/>
        <end position="70"/>
    </location>
</feature>
<sequence>MRRAVTGANNRCYVATALGRPAPAAQVEGLSAVLVGWRRMMSSAAEPTSSPPSSVKNNESLEEKAEKDEKIEDEDLLSRFIDKSENISDEFQSRVVITFILVIRDTTMSALSYYPHM</sequence>
<accession>A0A8X8XVR9</accession>
<reference evidence="2" key="2">
    <citation type="submission" date="2020-08" db="EMBL/GenBank/DDBJ databases">
        <title>Plant Genome Project.</title>
        <authorList>
            <person name="Zhang R.-G."/>
        </authorList>
    </citation>
    <scope>NUCLEOTIDE SEQUENCE</scope>
    <source>
        <strain evidence="2">Huo1</strain>
        <tissue evidence="2">Leaf</tissue>
    </source>
</reference>
<dbReference type="Proteomes" id="UP000298416">
    <property type="component" value="Unassembled WGS sequence"/>
</dbReference>
<keyword evidence="3" id="KW-1185">Reference proteome</keyword>
<proteinExistence type="predicted"/>
<evidence type="ECO:0000313" key="3">
    <source>
        <dbReference type="Proteomes" id="UP000298416"/>
    </source>
</evidence>
<feature type="region of interest" description="Disordered" evidence="1">
    <location>
        <begin position="43"/>
        <end position="70"/>
    </location>
</feature>
<protein>
    <submittedName>
        <fullName evidence="2">Uncharacterized protein</fullName>
    </submittedName>
</protein>
<evidence type="ECO:0000256" key="1">
    <source>
        <dbReference type="SAM" id="MobiDB-lite"/>
    </source>
</evidence>
<name>A0A8X8XVR9_SALSN</name>
<gene>
    <name evidence="2" type="ORF">SASPL_117901</name>
</gene>
<reference evidence="2" key="1">
    <citation type="submission" date="2018-01" db="EMBL/GenBank/DDBJ databases">
        <authorList>
            <person name="Mao J.F."/>
        </authorList>
    </citation>
    <scope>NUCLEOTIDE SEQUENCE</scope>
    <source>
        <strain evidence="2">Huo1</strain>
        <tissue evidence="2">Leaf</tissue>
    </source>
</reference>
<comment type="caution">
    <text evidence="2">The sequence shown here is derived from an EMBL/GenBank/DDBJ whole genome shotgun (WGS) entry which is preliminary data.</text>
</comment>
<dbReference type="AlphaFoldDB" id="A0A8X8XVR9"/>